<dbReference type="RefSeq" id="WP_284393866.1">
    <property type="nucleotide sequence ID" value="NZ_BSNG01000003.1"/>
</dbReference>
<dbReference type="InterPro" id="IPR016454">
    <property type="entry name" value="Cysteine_dSase"/>
</dbReference>
<dbReference type="Gene3D" id="3.90.1150.10">
    <property type="entry name" value="Aspartate Aminotransferase, domain 1"/>
    <property type="match status" value="1"/>
</dbReference>
<dbReference type="EC" id="2.8.1.7" evidence="4"/>
<evidence type="ECO:0000256" key="6">
    <source>
        <dbReference type="ARBA" id="ARBA00022679"/>
    </source>
</evidence>
<gene>
    <name evidence="14" type="primary">iscS</name>
    <name evidence="14" type="ORF">GCM10007913_40030</name>
</gene>
<name>A0ABQ5UMW3_9HYPH</name>
<evidence type="ECO:0000259" key="13">
    <source>
        <dbReference type="Pfam" id="PF00266"/>
    </source>
</evidence>
<comment type="cofactor">
    <cofactor evidence="1 12">
        <name>pyridoxal 5'-phosphate</name>
        <dbReference type="ChEBI" id="CHEBI:597326"/>
    </cofactor>
</comment>
<accession>A0ABQ5UMW3</accession>
<comment type="similarity">
    <text evidence="3">Belongs to the class-V pyridoxal-phosphate-dependent aminotransferase family. NifS/IscS subfamily.</text>
</comment>
<evidence type="ECO:0000256" key="10">
    <source>
        <dbReference type="ARBA" id="ARBA00023014"/>
    </source>
</evidence>
<evidence type="ECO:0000256" key="3">
    <source>
        <dbReference type="ARBA" id="ARBA00006490"/>
    </source>
</evidence>
<dbReference type="PROSITE" id="PS00595">
    <property type="entry name" value="AA_TRANSFER_CLASS_5"/>
    <property type="match status" value="1"/>
</dbReference>
<sequence>MPHYLDYHSHYPIDPRVLLKLTSSFLSVDANPHSTHRHGIEARSSLEQAREQVASLIDARPSEIVFTSGATEANNLVFEGIATLLKDLGRTEVLVSSTEHASVLQSANQLEHKGFMVGVVPVTSDGLLDMRALVTMMSEKTGLVSVAAANHEIGTLQDLGAVSQAVRSRGALFHSDLAQAAGKLPVSAGLLDLASLSAHKLGGPTGVGAMYVRRRIRPKMTAHLRGGHQESGLRSGTVPVPLCVAFGEACEIASVEMASNAAHVYALRAVLVDGLLRIPGSYMNGSLDHRLPGNANVRFDGVDAEALVTYLQDIVSISTGSACSARSLEPSHVLLAIGLSRTQAESSIRIGLGPSTTGAIVADTVDAIASAVHALRSVRNRA</sequence>
<evidence type="ECO:0000256" key="7">
    <source>
        <dbReference type="ARBA" id="ARBA00022723"/>
    </source>
</evidence>
<comment type="catalytic activity">
    <reaction evidence="11">
        <text>(sulfur carrier)-H + L-cysteine = (sulfur carrier)-SH + L-alanine</text>
        <dbReference type="Rhea" id="RHEA:43892"/>
        <dbReference type="Rhea" id="RHEA-COMP:14737"/>
        <dbReference type="Rhea" id="RHEA-COMP:14739"/>
        <dbReference type="ChEBI" id="CHEBI:29917"/>
        <dbReference type="ChEBI" id="CHEBI:35235"/>
        <dbReference type="ChEBI" id="CHEBI:57972"/>
        <dbReference type="ChEBI" id="CHEBI:64428"/>
        <dbReference type="EC" id="2.8.1.7"/>
    </reaction>
</comment>
<evidence type="ECO:0000256" key="1">
    <source>
        <dbReference type="ARBA" id="ARBA00001933"/>
    </source>
</evidence>
<dbReference type="Pfam" id="PF00266">
    <property type="entry name" value="Aminotran_5"/>
    <property type="match status" value="1"/>
</dbReference>
<dbReference type="InterPro" id="IPR015422">
    <property type="entry name" value="PyrdxlP-dep_Trfase_small"/>
</dbReference>
<protein>
    <recommendedName>
        <fullName evidence="5">Cysteine desulfurase</fullName>
        <ecNumber evidence="4">2.8.1.7</ecNumber>
    </recommendedName>
</protein>
<keyword evidence="9" id="KW-0408">Iron</keyword>
<proteinExistence type="inferred from homology"/>
<evidence type="ECO:0000256" key="8">
    <source>
        <dbReference type="ARBA" id="ARBA00022898"/>
    </source>
</evidence>
<keyword evidence="10" id="KW-0411">Iron-sulfur</keyword>
<evidence type="ECO:0000256" key="5">
    <source>
        <dbReference type="ARBA" id="ARBA00013558"/>
    </source>
</evidence>
<organism evidence="14 15">
    <name type="scientific">Devosia yakushimensis</name>
    <dbReference type="NCBI Taxonomy" id="470028"/>
    <lineage>
        <taxon>Bacteria</taxon>
        <taxon>Pseudomonadati</taxon>
        <taxon>Pseudomonadota</taxon>
        <taxon>Alphaproteobacteria</taxon>
        <taxon>Hyphomicrobiales</taxon>
        <taxon>Devosiaceae</taxon>
        <taxon>Devosia</taxon>
    </lineage>
</organism>
<evidence type="ECO:0000256" key="11">
    <source>
        <dbReference type="ARBA" id="ARBA00050776"/>
    </source>
</evidence>
<feature type="domain" description="Aminotransferase class V" evidence="13">
    <location>
        <begin position="4"/>
        <end position="357"/>
    </location>
</feature>
<evidence type="ECO:0000256" key="9">
    <source>
        <dbReference type="ARBA" id="ARBA00023004"/>
    </source>
</evidence>
<dbReference type="PANTHER" id="PTHR11601:SF34">
    <property type="entry name" value="CYSTEINE DESULFURASE"/>
    <property type="match status" value="1"/>
</dbReference>
<keyword evidence="15" id="KW-1185">Reference proteome</keyword>
<comment type="function">
    <text evidence="2">Catalyzes the removal of elemental sulfur atoms from cysteine to produce alanine. Seems to participate in the biosynthesis of the nitrogenase metalloclusters by providing the inorganic sulfur required for the Fe-S core formation.</text>
</comment>
<dbReference type="EMBL" id="BSNG01000003">
    <property type="protein sequence ID" value="GLQ12071.1"/>
    <property type="molecule type" value="Genomic_DNA"/>
</dbReference>
<dbReference type="InterPro" id="IPR015421">
    <property type="entry name" value="PyrdxlP-dep_Trfase_major"/>
</dbReference>
<evidence type="ECO:0000256" key="12">
    <source>
        <dbReference type="RuleBase" id="RU004504"/>
    </source>
</evidence>
<evidence type="ECO:0000313" key="15">
    <source>
        <dbReference type="Proteomes" id="UP001161406"/>
    </source>
</evidence>
<dbReference type="InterPro" id="IPR020578">
    <property type="entry name" value="Aminotrans_V_PyrdxlP_BS"/>
</dbReference>
<dbReference type="Gene3D" id="3.40.640.10">
    <property type="entry name" value="Type I PLP-dependent aspartate aminotransferase-like (Major domain)"/>
    <property type="match status" value="1"/>
</dbReference>
<dbReference type="SUPFAM" id="SSF53383">
    <property type="entry name" value="PLP-dependent transferases"/>
    <property type="match status" value="1"/>
</dbReference>
<comment type="caution">
    <text evidence="14">The sequence shown here is derived from an EMBL/GenBank/DDBJ whole genome shotgun (WGS) entry which is preliminary data.</text>
</comment>
<evidence type="ECO:0000256" key="2">
    <source>
        <dbReference type="ARBA" id="ARBA00003120"/>
    </source>
</evidence>
<keyword evidence="8" id="KW-0663">Pyridoxal phosphate</keyword>
<dbReference type="PIRSF" id="PIRSF005572">
    <property type="entry name" value="NifS"/>
    <property type="match status" value="1"/>
</dbReference>
<dbReference type="PANTHER" id="PTHR11601">
    <property type="entry name" value="CYSTEINE DESULFURYLASE FAMILY MEMBER"/>
    <property type="match status" value="1"/>
</dbReference>
<evidence type="ECO:0000256" key="4">
    <source>
        <dbReference type="ARBA" id="ARBA00012239"/>
    </source>
</evidence>
<reference evidence="14" key="1">
    <citation type="journal article" date="2014" name="Int. J. Syst. Evol. Microbiol.">
        <title>Complete genome of a new Firmicutes species belonging to the dominant human colonic microbiota ('Ruminococcus bicirculans') reveals two chromosomes and a selective capacity to utilize plant glucans.</title>
        <authorList>
            <consortium name="NISC Comparative Sequencing Program"/>
            <person name="Wegmann U."/>
            <person name="Louis P."/>
            <person name="Goesmann A."/>
            <person name="Henrissat B."/>
            <person name="Duncan S.H."/>
            <person name="Flint H.J."/>
        </authorList>
    </citation>
    <scope>NUCLEOTIDE SEQUENCE</scope>
    <source>
        <strain evidence="14">NBRC 103855</strain>
    </source>
</reference>
<dbReference type="InterPro" id="IPR015424">
    <property type="entry name" value="PyrdxlP-dep_Trfase"/>
</dbReference>
<keyword evidence="7" id="KW-0479">Metal-binding</keyword>
<reference evidence="14" key="2">
    <citation type="submission" date="2023-01" db="EMBL/GenBank/DDBJ databases">
        <title>Draft genome sequence of Devosia yakushimensis strain NBRC 103855.</title>
        <authorList>
            <person name="Sun Q."/>
            <person name="Mori K."/>
        </authorList>
    </citation>
    <scope>NUCLEOTIDE SEQUENCE</scope>
    <source>
        <strain evidence="14">NBRC 103855</strain>
    </source>
</reference>
<keyword evidence="6" id="KW-0808">Transferase</keyword>
<dbReference type="InterPro" id="IPR000192">
    <property type="entry name" value="Aminotrans_V_dom"/>
</dbReference>
<evidence type="ECO:0000313" key="14">
    <source>
        <dbReference type="EMBL" id="GLQ12071.1"/>
    </source>
</evidence>
<dbReference type="Proteomes" id="UP001161406">
    <property type="component" value="Unassembled WGS sequence"/>
</dbReference>